<name>T0QTC3_SAPDV</name>
<reference evidence="2 3" key="1">
    <citation type="submission" date="2012-04" db="EMBL/GenBank/DDBJ databases">
        <title>The Genome Sequence of Saprolegnia declina VS20.</title>
        <authorList>
            <consortium name="The Broad Institute Genome Sequencing Platform"/>
            <person name="Russ C."/>
            <person name="Nusbaum C."/>
            <person name="Tyler B."/>
            <person name="van West P."/>
            <person name="Dieguez-Uribeondo J."/>
            <person name="de Bruijn I."/>
            <person name="Tripathy S."/>
            <person name="Jiang R."/>
            <person name="Young S.K."/>
            <person name="Zeng Q."/>
            <person name="Gargeya S."/>
            <person name="Fitzgerald M."/>
            <person name="Haas B."/>
            <person name="Abouelleil A."/>
            <person name="Alvarado L."/>
            <person name="Arachchi H.M."/>
            <person name="Berlin A."/>
            <person name="Chapman S.B."/>
            <person name="Goldberg J."/>
            <person name="Griggs A."/>
            <person name="Gujja S."/>
            <person name="Hansen M."/>
            <person name="Howarth C."/>
            <person name="Imamovic A."/>
            <person name="Larimer J."/>
            <person name="McCowen C."/>
            <person name="Montmayeur A."/>
            <person name="Murphy C."/>
            <person name="Neiman D."/>
            <person name="Pearson M."/>
            <person name="Priest M."/>
            <person name="Roberts A."/>
            <person name="Saif S."/>
            <person name="Shea T."/>
            <person name="Sisk P."/>
            <person name="Sykes S."/>
            <person name="Wortman J."/>
            <person name="Nusbaum C."/>
            <person name="Birren B."/>
        </authorList>
    </citation>
    <scope>NUCLEOTIDE SEQUENCE [LARGE SCALE GENOMIC DNA]</scope>
    <source>
        <strain evidence="2 3">VS20</strain>
    </source>
</reference>
<dbReference type="AlphaFoldDB" id="T0QTC3"/>
<feature type="region of interest" description="Disordered" evidence="1">
    <location>
        <begin position="1"/>
        <end position="20"/>
    </location>
</feature>
<organism evidence="2 3">
    <name type="scientific">Saprolegnia diclina (strain VS20)</name>
    <dbReference type="NCBI Taxonomy" id="1156394"/>
    <lineage>
        <taxon>Eukaryota</taxon>
        <taxon>Sar</taxon>
        <taxon>Stramenopiles</taxon>
        <taxon>Oomycota</taxon>
        <taxon>Saprolegniomycetes</taxon>
        <taxon>Saprolegniales</taxon>
        <taxon>Saprolegniaceae</taxon>
        <taxon>Saprolegnia</taxon>
    </lineage>
</organism>
<accession>T0QTC3</accession>
<feature type="compositionally biased region" description="Low complexity" evidence="1">
    <location>
        <begin position="303"/>
        <end position="313"/>
    </location>
</feature>
<evidence type="ECO:0000256" key="1">
    <source>
        <dbReference type="SAM" id="MobiDB-lite"/>
    </source>
</evidence>
<feature type="region of interest" description="Disordered" evidence="1">
    <location>
        <begin position="232"/>
        <end position="313"/>
    </location>
</feature>
<dbReference type="EMBL" id="JH767134">
    <property type="protein sequence ID" value="EQC41419.1"/>
    <property type="molecule type" value="Genomic_DNA"/>
</dbReference>
<dbReference type="eggNOG" id="ENOG502SA8W">
    <property type="taxonomic scope" value="Eukaryota"/>
</dbReference>
<feature type="compositionally biased region" description="Low complexity" evidence="1">
    <location>
        <begin position="501"/>
        <end position="511"/>
    </location>
</feature>
<protein>
    <submittedName>
        <fullName evidence="2">Uncharacterized protein</fullName>
    </submittedName>
</protein>
<dbReference type="OMA" id="HEAHVEK"/>
<sequence>MNLPRMHEPSAASSDHNRGQLHSDAIRRLSSMKEVDRAHLVAVRQDAMRLVTEGIVEVDMESPASYDRQGDLAYYSEESLQLRLALRENPLLLRLTQTFWSLTNVDVEATMTFTDYSDIMVRVHKILNEHFDAQTTLLSIEDDWASDTKGTNVLPYDAFHLSLYELVDLWCDSVKVDDYVSLLYLILTGITNVEDHHLFFREVQDVLYVDVTEGDQRTSMADIELALDDLNQIGPKRPVKPSSPKPKAKSATPVAPLSRVESPPPREPSPRKKDRGLTTPATDGEEVRAEVPQRTSSPDRKTTTTPGLRLTTPATAPFNAKTVTETTLFPMEGTAPVVADKPASPPKDTKEVARARARQVENLPAIAHKDDHEQTTDVVDDGSDVTTPMTTHDEQEKLVDAAPLVRRRSTVIATVESVPLVRRDFGGFSIMSARDDAGPSYATVTVIVSRQIPKDDGDDDTSDATTDALWRNERDPKRDEAIAKAFSVQNRASLTRPLTPPSFSGPFASPPKRVETERVHGRQGARKLHEAHVEKVHALAQETLGGVEETRAKSDAEPPQISSALGNGTTGLREVVDSAVIDDDLCVQVPPLNASDLRSERRRSSSVSVEDKIKLTALLAAVRLQWHSNTESVGTSVVESLQGQTIARLPPMTHSPPKPLLATTPPATISSKVLPAIESPPKESQLLEPQPVTPRAKLVQRLVPDPLVRKFRVRKEALIVDPPCSPGRQAKTLEAISTISSPPKLAQSPEKTHPKGSYEPVHLTPLALSTKGSGATPRESQPPLPAKVEKKSHKPARVQHEGSMKFIALVKPQAPSATDFVHITAVVPALNQ</sequence>
<feature type="region of interest" description="Disordered" evidence="1">
    <location>
        <begin position="721"/>
        <end position="799"/>
    </location>
</feature>
<feature type="region of interest" description="Disordered" evidence="1">
    <location>
        <begin position="493"/>
        <end position="519"/>
    </location>
</feature>
<dbReference type="VEuPathDB" id="FungiDB:SDRG_01388"/>
<dbReference type="GeneID" id="19942115"/>
<evidence type="ECO:0000313" key="2">
    <source>
        <dbReference type="EMBL" id="EQC41419.1"/>
    </source>
</evidence>
<dbReference type="RefSeq" id="XP_008605133.1">
    <property type="nucleotide sequence ID" value="XM_008606911.1"/>
</dbReference>
<feature type="compositionally biased region" description="Basic and acidic residues" evidence="1">
    <location>
        <begin position="285"/>
        <end position="302"/>
    </location>
</feature>
<gene>
    <name evidence="2" type="ORF">SDRG_01388</name>
</gene>
<keyword evidence="3" id="KW-1185">Reference proteome</keyword>
<feature type="region of interest" description="Disordered" evidence="1">
    <location>
        <begin position="452"/>
        <end position="476"/>
    </location>
</feature>
<dbReference type="OrthoDB" id="74366at2759"/>
<dbReference type="InParanoid" id="T0QTC3"/>
<evidence type="ECO:0000313" key="3">
    <source>
        <dbReference type="Proteomes" id="UP000030762"/>
    </source>
</evidence>
<dbReference type="Proteomes" id="UP000030762">
    <property type="component" value="Unassembled WGS sequence"/>
</dbReference>
<dbReference type="STRING" id="1156394.T0QTC3"/>
<feature type="region of interest" description="Disordered" evidence="1">
    <location>
        <begin position="549"/>
        <end position="568"/>
    </location>
</feature>
<proteinExistence type="predicted"/>